<proteinExistence type="predicted"/>
<evidence type="ECO:0000313" key="9">
    <source>
        <dbReference type="Proteomes" id="UP000031967"/>
    </source>
</evidence>
<evidence type="ECO:0000256" key="6">
    <source>
        <dbReference type="PIRNR" id="PIRNR000139"/>
    </source>
</evidence>
<dbReference type="Proteomes" id="UP000031967">
    <property type="component" value="Unassembled WGS sequence"/>
</dbReference>
<comment type="catalytic activity">
    <reaction evidence="6">
        <text>glycolate + A = glyoxylate + AH2</text>
        <dbReference type="Rhea" id="RHEA:21264"/>
        <dbReference type="ChEBI" id="CHEBI:13193"/>
        <dbReference type="ChEBI" id="CHEBI:17499"/>
        <dbReference type="ChEBI" id="CHEBI:29805"/>
        <dbReference type="ChEBI" id="CHEBI:36655"/>
        <dbReference type="EC" id="1.1.99.14"/>
    </reaction>
</comment>
<dbReference type="Pfam" id="PF13183">
    <property type="entry name" value="Fer4_8"/>
    <property type="match status" value="1"/>
</dbReference>
<keyword evidence="6" id="KW-0813">Transport</keyword>
<dbReference type="SUPFAM" id="SSF46548">
    <property type="entry name" value="alpha-helical ferredoxin"/>
    <property type="match status" value="1"/>
</dbReference>
<dbReference type="InterPro" id="IPR004017">
    <property type="entry name" value="Cys_rich_dom"/>
</dbReference>
<evidence type="ECO:0000256" key="2">
    <source>
        <dbReference type="ARBA" id="ARBA00022723"/>
    </source>
</evidence>
<dbReference type="PANTHER" id="PTHR32479:SF17">
    <property type="entry name" value="GLYCOLATE OXIDASE IRON-SULFUR SUBUNIT"/>
    <property type="match status" value="1"/>
</dbReference>
<comment type="cofactor">
    <cofactor evidence="6">
        <name>[4Fe-4S] cluster</name>
        <dbReference type="ChEBI" id="CHEBI:49883"/>
    </cofactor>
    <text evidence="6">Binds 2 [4Fe-4S] clusters.</text>
</comment>
<dbReference type="InterPro" id="IPR009051">
    <property type="entry name" value="Helical_ferredxn"/>
</dbReference>
<dbReference type="EMBL" id="JXAK01000109">
    <property type="protein sequence ID" value="KIL36426.1"/>
    <property type="molecule type" value="Genomic_DNA"/>
</dbReference>
<feature type="domain" description="4Fe-4S ferredoxin-type" evidence="7">
    <location>
        <begin position="56"/>
        <end position="87"/>
    </location>
</feature>
<sequence length="446" mass="48717">MTSGKFNMDDIMNCMHCGFCLPSCPTYRMTGKETQSPRGRIALMKGAALGQLELDAEFERNMYDCLGCRACETACPAGVPYGTMIEAAREAVEDKKLAERPMPFVKKLAFRHLFPHPKRMQALGTVLWGAQALGLQKLADKTGLIRILPREMAEMQKSVGRVASPFARAKRKRVMAAEAPVPEATAGVSGAEAAAARTDAAAQPLRVGFFTGCIMDVMFYETNQATAKLLAKAGCEVVFAEAQTCCGALHAHSGYKDGAKELAMRNIEAFERAGVDLIVNNAGGCGAALKEYHHWFHDDPAWHKRAMAFVAKMRDANELLAELPPLKLTKPVDAVVTYQDSCHLANGQGVRNQPRQLIRSIPGVQFVEMKGADSCCGSAGIYNITNYDKSMELLDDKMNNVKKTQARLIVTSNPGCLLQMKQGIIRAGLQDQMEAVHIMDLLERAL</sequence>
<keyword evidence="4 6" id="KW-0408">Iron</keyword>
<accession>A0ABR5A5Z9</accession>
<dbReference type="Gene3D" id="1.10.1060.10">
    <property type="entry name" value="Alpha-helical ferredoxin"/>
    <property type="match status" value="1"/>
</dbReference>
<dbReference type="PROSITE" id="PS51379">
    <property type="entry name" value="4FE4S_FER_2"/>
    <property type="match status" value="2"/>
</dbReference>
<keyword evidence="3" id="KW-0677">Repeat</keyword>
<evidence type="ECO:0000313" key="8">
    <source>
        <dbReference type="EMBL" id="KIL36426.1"/>
    </source>
</evidence>
<keyword evidence="9" id="KW-1185">Reference proteome</keyword>
<feature type="domain" description="4Fe-4S ferredoxin-type" evidence="7">
    <location>
        <begin position="4"/>
        <end position="34"/>
    </location>
</feature>
<keyword evidence="6" id="KW-0249">Electron transport</keyword>
<dbReference type="EC" id="1.1.99.14" evidence="6"/>
<evidence type="ECO:0000259" key="7">
    <source>
        <dbReference type="PROSITE" id="PS51379"/>
    </source>
</evidence>
<dbReference type="PIRSF" id="PIRSF000139">
    <property type="entry name" value="Glc_ox_4Fe-4S"/>
    <property type="match status" value="1"/>
</dbReference>
<dbReference type="InterPro" id="IPR012257">
    <property type="entry name" value="Glc_ox_4Fe-4S"/>
</dbReference>
<organism evidence="8 9">
    <name type="scientific">Gordoniibacillus kamchatkensis</name>
    <dbReference type="NCBI Taxonomy" id="1590651"/>
    <lineage>
        <taxon>Bacteria</taxon>
        <taxon>Bacillati</taxon>
        <taxon>Bacillota</taxon>
        <taxon>Bacilli</taxon>
        <taxon>Bacillales</taxon>
        <taxon>Paenibacillaceae</taxon>
        <taxon>Gordoniibacillus</taxon>
    </lineage>
</organism>
<protein>
    <recommendedName>
        <fullName evidence="6">Glycolate oxidase iron-sulfur subunit</fullName>
        <ecNumber evidence="6">1.1.99.14</ecNumber>
    </recommendedName>
</protein>
<evidence type="ECO:0000256" key="3">
    <source>
        <dbReference type="ARBA" id="ARBA00022737"/>
    </source>
</evidence>
<evidence type="ECO:0000256" key="4">
    <source>
        <dbReference type="ARBA" id="ARBA00023004"/>
    </source>
</evidence>
<dbReference type="InterPro" id="IPR017896">
    <property type="entry name" value="4Fe4S_Fe-S-bd"/>
</dbReference>
<comment type="catalytic activity">
    <reaction evidence="6">
        <text>(R)-lactate + A = pyruvate + AH2</text>
        <dbReference type="Rhea" id="RHEA:15089"/>
        <dbReference type="ChEBI" id="CHEBI:13193"/>
        <dbReference type="ChEBI" id="CHEBI:15361"/>
        <dbReference type="ChEBI" id="CHEBI:16004"/>
        <dbReference type="ChEBI" id="CHEBI:17499"/>
    </reaction>
</comment>
<keyword evidence="1 6" id="KW-0004">4Fe-4S</keyword>
<dbReference type="PANTHER" id="PTHR32479">
    <property type="entry name" value="GLYCOLATE OXIDASE IRON-SULFUR SUBUNIT"/>
    <property type="match status" value="1"/>
</dbReference>
<gene>
    <name evidence="8" type="ORF">SD70_31605</name>
</gene>
<dbReference type="Pfam" id="PF02754">
    <property type="entry name" value="CCG"/>
    <property type="match status" value="2"/>
</dbReference>
<name>A0ABR5A5Z9_9BACL</name>
<comment type="function">
    <text evidence="6">Component of a complex that catalyzes the oxidation of glycolate to glyoxylate.</text>
</comment>
<evidence type="ECO:0000256" key="5">
    <source>
        <dbReference type="ARBA" id="ARBA00023014"/>
    </source>
</evidence>
<evidence type="ECO:0000256" key="1">
    <source>
        <dbReference type="ARBA" id="ARBA00022485"/>
    </source>
</evidence>
<comment type="caution">
    <text evidence="8">The sequence shown here is derived from an EMBL/GenBank/DDBJ whole genome shotgun (WGS) entry which is preliminary data.</text>
</comment>
<dbReference type="InterPro" id="IPR017900">
    <property type="entry name" value="4Fe4S_Fe_S_CS"/>
</dbReference>
<dbReference type="PROSITE" id="PS00198">
    <property type="entry name" value="4FE4S_FER_1"/>
    <property type="match status" value="1"/>
</dbReference>
<keyword evidence="2 6" id="KW-0479">Metal-binding</keyword>
<reference evidence="8 9" key="1">
    <citation type="submission" date="2014-12" db="EMBL/GenBank/DDBJ databases">
        <title>Draft genome sequence of Paenibacillus kamchatkensis strain B-2647.</title>
        <authorList>
            <person name="Karlyshev A.V."/>
            <person name="Kudryashova E.B."/>
        </authorList>
    </citation>
    <scope>NUCLEOTIDE SEQUENCE [LARGE SCALE GENOMIC DNA]</scope>
    <source>
        <strain evidence="8 9">VKM B-2647</strain>
    </source>
</reference>
<keyword evidence="5 6" id="KW-0411">Iron-sulfur</keyword>